<keyword evidence="1" id="KW-0812">Transmembrane</keyword>
<dbReference type="Proteomes" id="UP000215367">
    <property type="component" value="Unassembled WGS sequence"/>
</dbReference>
<dbReference type="InterPro" id="IPR009936">
    <property type="entry name" value="DUF1468"/>
</dbReference>
<evidence type="ECO:0000313" key="3">
    <source>
        <dbReference type="EMBL" id="OYD80405.1"/>
    </source>
</evidence>
<evidence type="ECO:0000256" key="1">
    <source>
        <dbReference type="SAM" id="Phobius"/>
    </source>
</evidence>
<sequence>MTSFTRNPRDLAAGIIYIAFGVAALFIGQDYSMGTGSRMGPGYFPSVLGGLLAVFGASSVIRSFLQPGEPIGAIAWKGLVLVVGGTVIFGLLLEPAGLVLALLALVLLSASASQMFRFERRAAAGLVGLVIFCALVFVKGLGVPMPLLGFWFTG</sequence>
<gene>
    <name evidence="3" type="ORF">CHT98_31345</name>
</gene>
<feature type="transmembrane region" description="Helical" evidence="1">
    <location>
        <begin position="123"/>
        <end position="152"/>
    </location>
</feature>
<name>A0A235H5A6_AZOBR</name>
<dbReference type="RefSeq" id="WP_094307260.1">
    <property type="nucleotide sequence ID" value="NZ_NOWT01000057.1"/>
</dbReference>
<feature type="transmembrane region" description="Helical" evidence="1">
    <location>
        <begin position="73"/>
        <end position="92"/>
    </location>
</feature>
<reference evidence="3 4" key="1">
    <citation type="submission" date="2017-07" db="EMBL/GenBank/DDBJ databases">
        <title>Whole genome sequence of Azospirillum brasilense 2A1, a potential biofertilizer strain.</title>
        <authorList>
            <person name="Fontana C.A."/>
            <person name="Toffoli L.M."/>
            <person name="Salazar S.M."/>
            <person name="Puglisi E."/>
            <person name="Pedraza R."/>
            <person name="Bassi D."/>
            <person name="Cocconcelli P.S."/>
        </authorList>
    </citation>
    <scope>NUCLEOTIDE SEQUENCE [LARGE SCALE GENOMIC DNA]</scope>
    <source>
        <strain evidence="3 4">2A1</strain>
        <plasmid evidence="3">unnamed</plasmid>
    </source>
</reference>
<evidence type="ECO:0000259" key="2">
    <source>
        <dbReference type="Pfam" id="PF07331"/>
    </source>
</evidence>
<proteinExistence type="predicted"/>
<dbReference type="AlphaFoldDB" id="A0A235H5A6"/>
<feature type="domain" description="DUF1468" evidence="2">
    <location>
        <begin position="12"/>
        <end position="146"/>
    </location>
</feature>
<geneLocation type="plasmid" evidence="3">
    <name>unnamed</name>
</geneLocation>
<feature type="transmembrane region" description="Helical" evidence="1">
    <location>
        <begin position="43"/>
        <end position="61"/>
    </location>
</feature>
<keyword evidence="1" id="KW-0472">Membrane</keyword>
<comment type="caution">
    <text evidence="3">The sequence shown here is derived from an EMBL/GenBank/DDBJ whole genome shotgun (WGS) entry which is preliminary data.</text>
</comment>
<keyword evidence="1" id="KW-1133">Transmembrane helix</keyword>
<feature type="transmembrane region" description="Helical" evidence="1">
    <location>
        <begin position="12"/>
        <end position="31"/>
    </location>
</feature>
<protein>
    <submittedName>
        <fullName evidence="3">Small permease of tripartite tricarboxylate transporter</fullName>
    </submittedName>
</protein>
<feature type="transmembrane region" description="Helical" evidence="1">
    <location>
        <begin position="98"/>
        <end position="116"/>
    </location>
</feature>
<dbReference type="EMBL" id="NOWT01000057">
    <property type="protein sequence ID" value="OYD80405.1"/>
    <property type="molecule type" value="Genomic_DNA"/>
</dbReference>
<accession>A0A235H5A6</accession>
<organism evidence="3 4">
    <name type="scientific">Azospirillum brasilense</name>
    <dbReference type="NCBI Taxonomy" id="192"/>
    <lineage>
        <taxon>Bacteria</taxon>
        <taxon>Pseudomonadati</taxon>
        <taxon>Pseudomonadota</taxon>
        <taxon>Alphaproteobacteria</taxon>
        <taxon>Rhodospirillales</taxon>
        <taxon>Azospirillaceae</taxon>
        <taxon>Azospirillum</taxon>
    </lineage>
</organism>
<keyword evidence="3" id="KW-0614">Plasmid</keyword>
<dbReference type="Pfam" id="PF07331">
    <property type="entry name" value="TctB"/>
    <property type="match status" value="1"/>
</dbReference>
<evidence type="ECO:0000313" key="4">
    <source>
        <dbReference type="Proteomes" id="UP000215367"/>
    </source>
</evidence>